<dbReference type="GO" id="GO:0006520">
    <property type="term" value="P:amino acid metabolic process"/>
    <property type="evidence" value="ECO:0007669"/>
    <property type="project" value="TreeGrafter"/>
</dbReference>
<dbReference type="InterPro" id="IPR015424">
    <property type="entry name" value="PyrdxlP-dep_Trfase"/>
</dbReference>
<dbReference type="AlphaFoldDB" id="A0AAV2D1U9"/>
<dbReference type="InterPro" id="IPR037029">
    <property type="entry name" value="Alliinase_N_sf"/>
</dbReference>
<evidence type="ECO:0000256" key="3">
    <source>
        <dbReference type="ARBA" id="ARBA00011738"/>
    </source>
</evidence>
<dbReference type="InterPro" id="IPR015422">
    <property type="entry name" value="PyrdxlP-dep_Trfase_small"/>
</dbReference>
<gene>
    <name evidence="9" type="ORF">LTRI10_LOCUS9824</name>
</gene>
<keyword evidence="5" id="KW-0663">Pyridoxal phosphate</keyword>
<keyword evidence="6" id="KW-1133">Transmembrane helix</keyword>
<dbReference type="PANTHER" id="PTHR43795">
    <property type="entry name" value="BIFUNCTIONAL ASPARTATE AMINOTRANSFERASE AND GLUTAMATE/ASPARTATE-PREPHENATE AMINOTRANSFERASE-RELATED"/>
    <property type="match status" value="1"/>
</dbReference>
<evidence type="ECO:0000256" key="1">
    <source>
        <dbReference type="ARBA" id="ARBA00001933"/>
    </source>
</evidence>
<dbReference type="Gene3D" id="3.40.640.10">
    <property type="entry name" value="Type I PLP-dependent aspartate aminotransferase-like (Major domain)"/>
    <property type="match status" value="1"/>
</dbReference>
<evidence type="ECO:0000256" key="6">
    <source>
        <dbReference type="SAM" id="Phobius"/>
    </source>
</evidence>
<keyword evidence="6" id="KW-0472">Membrane</keyword>
<organism evidence="9 10">
    <name type="scientific">Linum trigynum</name>
    <dbReference type="NCBI Taxonomy" id="586398"/>
    <lineage>
        <taxon>Eukaryota</taxon>
        <taxon>Viridiplantae</taxon>
        <taxon>Streptophyta</taxon>
        <taxon>Embryophyta</taxon>
        <taxon>Tracheophyta</taxon>
        <taxon>Spermatophyta</taxon>
        <taxon>Magnoliopsida</taxon>
        <taxon>eudicotyledons</taxon>
        <taxon>Gunneridae</taxon>
        <taxon>Pentapetalae</taxon>
        <taxon>rosids</taxon>
        <taxon>fabids</taxon>
        <taxon>Malpighiales</taxon>
        <taxon>Linaceae</taxon>
        <taxon>Linum</taxon>
    </lineage>
</organism>
<reference evidence="9 10" key="1">
    <citation type="submission" date="2024-04" db="EMBL/GenBank/DDBJ databases">
        <authorList>
            <person name="Fracassetti M."/>
        </authorList>
    </citation>
    <scope>NUCLEOTIDE SEQUENCE [LARGE SCALE GENOMIC DNA]</scope>
</reference>
<feature type="domain" description="Alliinase EGF-like" evidence="7">
    <location>
        <begin position="49"/>
        <end position="105"/>
    </location>
</feature>
<evidence type="ECO:0000259" key="8">
    <source>
        <dbReference type="Pfam" id="PF04864"/>
    </source>
</evidence>
<evidence type="ECO:0000313" key="10">
    <source>
        <dbReference type="Proteomes" id="UP001497516"/>
    </source>
</evidence>
<dbReference type="SUPFAM" id="SSF53383">
    <property type="entry name" value="PLP-dependent transferases"/>
    <property type="match status" value="1"/>
</dbReference>
<dbReference type="InterPro" id="IPR050478">
    <property type="entry name" value="Ethylene_sulfur-biosynth"/>
</dbReference>
<dbReference type="PANTHER" id="PTHR43795:SF20">
    <property type="entry name" value="TRYPTOPHAN AMINOTRANSFERASE-RELATED PROTEIN 3"/>
    <property type="match status" value="1"/>
</dbReference>
<dbReference type="Pfam" id="PF04863">
    <property type="entry name" value="EGF_alliinase"/>
    <property type="match status" value="1"/>
</dbReference>
<evidence type="ECO:0000313" key="9">
    <source>
        <dbReference type="EMBL" id="CAL1363222.1"/>
    </source>
</evidence>
<dbReference type="EMBL" id="OZ034814">
    <property type="protein sequence ID" value="CAL1363222.1"/>
    <property type="molecule type" value="Genomic_DNA"/>
</dbReference>
<dbReference type="InterPro" id="IPR006947">
    <property type="entry name" value="EGF_alliinase"/>
</dbReference>
<dbReference type="Gene3D" id="2.10.25.30">
    <property type="entry name" value="EGF-like, alliinase"/>
    <property type="match status" value="1"/>
</dbReference>
<evidence type="ECO:0000256" key="4">
    <source>
        <dbReference type="ARBA" id="ARBA00022576"/>
    </source>
</evidence>
<sequence>MGNNNNNNISTKNQTSSKYWRCLVFSIFLNFAFFGYNLYFSVVDDRGLSWSRGAAEEAEAVAAISCSGHGRAYLDGVISGGGGLPVCECNTCYGGSDCSQFSPSCSADADGGNPLFLEPFWRKRAAASALVVSGWHRMGYSFPDGTSISPELERHVRRLHAAVGNAVTEGRFIVFGAGSTQLLNAAVHALSPDVPSTASTGGGGGGIPAGVVATAPFYPIYELQTEYFASVDFQYQGDTSLWVAGGGNSTSEEKNVPDGKTIIEFVTSPNNPDGKLNEAVLKGPNFKAIYDRAYFWPHFTPIPAADDGELKIFTLSKLTGHAGSRFGWAIVKDEKVYNKMLMYMQLNTMGVSRDTQLRALKLLKTVMAEGGGRTIFDFGYQTMKARWEKLRTVVSRSKRFSLQDVSSHYCVFSGRVRESSPAYGWLKCEREEESDCYGVLKAAGIIGRGGSVFYATDRNVRLSLIKTRDDFDLLVDKLQKLISAEQEEEEEGGDGNGIEQHVANVTEYQSLRRRM</sequence>
<comment type="subunit">
    <text evidence="3">Homodimer.</text>
</comment>
<feature type="domain" description="Alliinase C-terminal" evidence="8">
    <location>
        <begin position="107"/>
        <end position="481"/>
    </location>
</feature>
<keyword evidence="4" id="KW-0808">Transferase</keyword>
<proteinExistence type="inferred from homology"/>
<dbReference type="GO" id="GO:0008483">
    <property type="term" value="F:transaminase activity"/>
    <property type="evidence" value="ECO:0007669"/>
    <property type="project" value="UniProtKB-KW"/>
</dbReference>
<name>A0AAV2D1U9_9ROSI</name>
<dbReference type="InterPro" id="IPR015421">
    <property type="entry name" value="PyrdxlP-dep_Trfase_major"/>
</dbReference>
<comment type="cofactor">
    <cofactor evidence="1">
        <name>pyridoxal 5'-phosphate</name>
        <dbReference type="ChEBI" id="CHEBI:597326"/>
    </cofactor>
</comment>
<evidence type="ECO:0000259" key="7">
    <source>
        <dbReference type="Pfam" id="PF04863"/>
    </source>
</evidence>
<keyword evidence="10" id="KW-1185">Reference proteome</keyword>
<dbReference type="Proteomes" id="UP001497516">
    <property type="component" value="Chromosome 10"/>
</dbReference>
<evidence type="ECO:0000256" key="5">
    <source>
        <dbReference type="ARBA" id="ARBA00022898"/>
    </source>
</evidence>
<evidence type="ECO:0000256" key="2">
    <source>
        <dbReference type="ARBA" id="ARBA00006312"/>
    </source>
</evidence>
<feature type="transmembrane region" description="Helical" evidence="6">
    <location>
        <begin position="20"/>
        <end position="39"/>
    </location>
</feature>
<dbReference type="Pfam" id="PF04864">
    <property type="entry name" value="Alliinase_C"/>
    <property type="match status" value="1"/>
</dbReference>
<accession>A0AAV2D1U9</accession>
<keyword evidence="4" id="KW-0032">Aminotransferase</keyword>
<comment type="similarity">
    <text evidence="2">Belongs to the alliinase family.</text>
</comment>
<dbReference type="CDD" id="cd00609">
    <property type="entry name" value="AAT_like"/>
    <property type="match status" value="1"/>
</dbReference>
<protein>
    <submittedName>
        <fullName evidence="9">Uncharacterized protein</fullName>
    </submittedName>
</protein>
<keyword evidence="6" id="KW-0812">Transmembrane</keyword>
<dbReference type="GO" id="GO:0016846">
    <property type="term" value="F:carbon-sulfur lyase activity"/>
    <property type="evidence" value="ECO:0007669"/>
    <property type="project" value="InterPro"/>
</dbReference>
<dbReference type="Gene3D" id="3.90.1150.10">
    <property type="entry name" value="Aspartate Aminotransferase, domain 1"/>
    <property type="match status" value="1"/>
</dbReference>
<dbReference type="InterPro" id="IPR006948">
    <property type="entry name" value="Alliinase_C"/>
</dbReference>